<feature type="transmembrane region" description="Helical" evidence="1">
    <location>
        <begin position="583"/>
        <end position="600"/>
    </location>
</feature>
<organism evidence="3 5">
    <name type="scientific">Rotaria sordida</name>
    <dbReference type="NCBI Taxonomy" id="392033"/>
    <lineage>
        <taxon>Eukaryota</taxon>
        <taxon>Metazoa</taxon>
        <taxon>Spiralia</taxon>
        <taxon>Gnathifera</taxon>
        <taxon>Rotifera</taxon>
        <taxon>Eurotatoria</taxon>
        <taxon>Bdelloidea</taxon>
        <taxon>Philodinida</taxon>
        <taxon>Philodinidae</taxon>
        <taxon>Rotaria</taxon>
    </lineage>
</organism>
<feature type="signal peptide" evidence="2">
    <location>
        <begin position="1"/>
        <end position="23"/>
    </location>
</feature>
<keyword evidence="2" id="KW-0732">Signal</keyword>
<dbReference type="Proteomes" id="UP000663836">
    <property type="component" value="Unassembled WGS sequence"/>
</dbReference>
<name>A0A815ILR7_9BILA</name>
<feature type="chain" id="PRO_5036411721" evidence="2">
    <location>
        <begin position="24"/>
        <end position="603"/>
    </location>
</feature>
<keyword evidence="1" id="KW-0472">Membrane</keyword>
<comment type="caution">
    <text evidence="3">The sequence shown here is derived from an EMBL/GenBank/DDBJ whole genome shotgun (WGS) entry which is preliminary data.</text>
</comment>
<evidence type="ECO:0000256" key="2">
    <source>
        <dbReference type="SAM" id="SignalP"/>
    </source>
</evidence>
<evidence type="ECO:0000313" key="4">
    <source>
        <dbReference type="EMBL" id="CAF3908085.1"/>
    </source>
</evidence>
<protein>
    <submittedName>
        <fullName evidence="3">Uncharacterized protein</fullName>
    </submittedName>
</protein>
<keyword evidence="1" id="KW-0812">Transmembrane</keyword>
<evidence type="ECO:0000313" key="3">
    <source>
        <dbReference type="EMBL" id="CAF1370505.1"/>
    </source>
</evidence>
<gene>
    <name evidence="4" type="ORF">JBS370_LOCUS21245</name>
    <name evidence="3" type="ORF">ZHD862_LOCUS31568</name>
</gene>
<reference evidence="3" key="1">
    <citation type="submission" date="2021-02" db="EMBL/GenBank/DDBJ databases">
        <authorList>
            <person name="Nowell W R."/>
        </authorList>
    </citation>
    <scope>NUCLEOTIDE SEQUENCE</scope>
</reference>
<dbReference type="EMBL" id="CAJOBD010002786">
    <property type="protein sequence ID" value="CAF3908085.1"/>
    <property type="molecule type" value="Genomic_DNA"/>
</dbReference>
<dbReference type="EMBL" id="CAJNOT010003204">
    <property type="protein sequence ID" value="CAF1370505.1"/>
    <property type="molecule type" value="Genomic_DNA"/>
</dbReference>
<dbReference type="AlphaFoldDB" id="A0A815ILR7"/>
<evidence type="ECO:0000313" key="5">
    <source>
        <dbReference type="Proteomes" id="UP000663864"/>
    </source>
</evidence>
<accession>A0A815ILR7</accession>
<dbReference type="Proteomes" id="UP000663864">
    <property type="component" value="Unassembled WGS sequence"/>
</dbReference>
<evidence type="ECO:0000256" key="1">
    <source>
        <dbReference type="SAM" id="Phobius"/>
    </source>
</evidence>
<keyword evidence="1" id="KW-1133">Transmembrane helix</keyword>
<sequence length="603" mass="69656">MFIKYSLWKSILLFLSSLYLTIAVNNHRENLAQRHPCYSINQRLVPYIKWTEKLASTQYKIQKDACGHTGSSPACCTHEIFNSYAFILANDLKTLLDTKLDQLTQFLSLSKKKLDNRIKEYITEFHHLTISSLETLFGTKEYHLNIHHSISTLFNILGDHQSTDNDVSKSAVNLFNQLILSSYRRFMTNNNDLIFDDNFKKCLLTKAFDIDALPKQRELLYTLTSTTSLIQILRTLFIYIDADIQQLKTTVTLNSHRCLQRYVREALCPICANMPSSSSSLSSSMNYDNNINEPLCENDCHYVIKTCFNETSNPYVAFAIIAQGYATVIKQIQDSVIELKVVERLSKLHIYLYDMVVNVINTRQIYHQLQNACPNSNEKSFQPIVSLSPITSERRELVKKWNVSLHFMLDQLQSSITNLNTSLTQQITTNICSKPNYAVKSSRCTQIDQHVPENFMQWPLPPLESSLQITSNLTAQLTHNQLDELKKKMTPIQQMIISLRPRKKISLAEYIPDFEYDNEIDINDNDIQSSSLYETYDSENQGSLSEQIYKEIDGQTTRQSTTKTKDYIKQNNINHSQSMTHNITLYLFIFLALIIHQIVFTNQ</sequence>
<proteinExistence type="predicted"/>